<organism evidence="14 15">
    <name type="scientific">Flavihumibacter fluminis</name>
    <dbReference type="NCBI Taxonomy" id="2909236"/>
    <lineage>
        <taxon>Bacteria</taxon>
        <taxon>Pseudomonadati</taxon>
        <taxon>Bacteroidota</taxon>
        <taxon>Chitinophagia</taxon>
        <taxon>Chitinophagales</taxon>
        <taxon>Chitinophagaceae</taxon>
        <taxon>Flavihumibacter</taxon>
    </lineage>
</organism>
<evidence type="ECO:0000313" key="14">
    <source>
        <dbReference type="EMBL" id="MCF1715181.1"/>
    </source>
</evidence>
<dbReference type="CDD" id="cd01347">
    <property type="entry name" value="ligand_gated_channel"/>
    <property type="match status" value="1"/>
</dbReference>
<protein>
    <submittedName>
        <fullName evidence="14">TonB-dependent receptor</fullName>
    </submittedName>
</protein>
<dbReference type="Gene3D" id="2.40.170.20">
    <property type="entry name" value="TonB-dependent receptor, beta-barrel domain"/>
    <property type="match status" value="1"/>
</dbReference>
<keyword evidence="8 14" id="KW-0675">Receptor</keyword>
<proteinExistence type="inferred from homology"/>
<dbReference type="InterPro" id="IPR036942">
    <property type="entry name" value="Beta-barrel_TonB_sf"/>
</dbReference>
<dbReference type="InterPro" id="IPR039426">
    <property type="entry name" value="TonB-dep_rcpt-like"/>
</dbReference>
<reference evidence="14 15" key="1">
    <citation type="submission" date="2022-01" db="EMBL/GenBank/DDBJ databases">
        <title>Flavihumibacter sp. nov., isolated from sediment of a river.</title>
        <authorList>
            <person name="Liu H."/>
        </authorList>
    </citation>
    <scope>NUCLEOTIDE SEQUENCE [LARGE SCALE GENOMIC DNA]</scope>
    <source>
        <strain evidence="14 15">RY-1</strain>
    </source>
</reference>
<dbReference type="RefSeq" id="WP_234866136.1">
    <property type="nucleotide sequence ID" value="NZ_JAKEVY010000003.1"/>
</dbReference>
<dbReference type="InterPro" id="IPR012910">
    <property type="entry name" value="Plug_dom"/>
</dbReference>
<evidence type="ECO:0000256" key="10">
    <source>
        <dbReference type="PROSITE-ProRule" id="PRU01360"/>
    </source>
</evidence>
<evidence type="ECO:0000259" key="13">
    <source>
        <dbReference type="Pfam" id="PF07715"/>
    </source>
</evidence>
<feature type="domain" description="TonB-dependent receptor-like beta-barrel" evidence="12">
    <location>
        <begin position="197"/>
        <end position="619"/>
    </location>
</feature>
<keyword evidence="4 10" id="KW-0812">Transmembrane</keyword>
<dbReference type="Proteomes" id="UP001200145">
    <property type="component" value="Unassembled WGS sequence"/>
</dbReference>
<evidence type="ECO:0000256" key="8">
    <source>
        <dbReference type="ARBA" id="ARBA00023170"/>
    </source>
</evidence>
<keyword evidence="5" id="KW-0732">Signal</keyword>
<comment type="subcellular location">
    <subcellularLocation>
        <location evidence="1 10">Cell outer membrane</location>
        <topology evidence="1 10">Multi-pass membrane protein</topology>
    </subcellularLocation>
</comment>
<evidence type="ECO:0000256" key="6">
    <source>
        <dbReference type="ARBA" id="ARBA00023077"/>
    </source>
</evidence>
<sequence>MVSRNVFIKATGLISLVTGLFSETYSQNKRSDLDPVTVTASVNPIQTSRTGRNVFVIKGDRFLELPVQSVDELLRFLPGVEMQMRGPAGSQGDIVLRGGSFQQVLVLLDGVRLNDPNTGHFSGYIPLAPAEIDRIEILKGAGSAIYGAEAVGGVIHIITKTYASRADGADTLAVQAQAAIGEYRYGSVQAGAFVRKGRTAFSAGLLSNNADGQPQRGTRGFFHNNTVSISASQWLNDQWKISARAAFDHRDFGAQNFYTTFASDTATEKIKSWWTQVQAQRVGKRDRLVLDLGYKHLVDQFAFNKSSMANRSVSELVQAQVRDEIRFTEKTELTVGWQFISKKIASNDRGNHTVLQSGAFVVLNQQLGEKWTVSPALRLEWNERSDAELIPQLNISYHSGNWQLRGSGGKTIRDADFTERFNNYNRALVTGGRIGNPDLNPERSWSYEFGADYYLNSRFKLAATYFQRFHEQLIDWTNTPYAEMPRKENLSPTGSYALAKNIARVNTKGVELDGQFQQRISERQELWVNAGLTWIESRSNESTPSLYLSSHARWLMNLNAQYRVGRFSMSLGALYKYRLAQEAPAIGSVLNRDYFLLNAKLQAAVWKQQLRLFIQVDNVLDVSYQDLLGSVMPGRWVMGGLSFRL</sequence>
<keyword evidence="2 10" id="KW-0813">Transport</keyword>
<evidence type="ECO:0000256" key="9">
    <source>
        <dbReference type="ARBA" id="ARBA00023237"/>
    </source>
</evidence>
<dbReference type="Pfam" id="PF00593">
    <property type="entry name" value="TonB_dep_Rec_b-barrel"/>
    <property type="match status" value="1"/>
</dbReference>
<name>A0ABS9BKM3_9BACT</name>
<evidence type="ECO:0000256" key="11">
    <source>
        <dbReference type="RuleBase" id="RU003357"/>
    </source>
</evidence>
<keyword evidence="15" id="KW-1185">Reference proteome</keyword>
<dbReference type="PROSITE" id="PS52016">
    <property type="entry name" value="TONB_DEPENDENT_REC_3"/>
    <property type="match status" value="1"/>
</dbReference>
<evidence type="ECO:0000256" key="2">
    <source>
        <dbReference type="ARBA" id="ARBA00022448"/>
    </source>
</evidence>
<keyword evidence="7 10" id="KW-0472">Membrane</keyword>
<evidence type="ECO:0000313" key="15">
    <source>
        <dbReference type="Proteomes" id="UP001200145"/>
    </source>
</evidence>
<dbReference type="PANTHER" id="PTHR30069:SF29">
    <property type="entry name" value="HEMOGLOBIN AND HEMOGLOBIN-HAPTOGLOBIN-BINDING PROTEIN 1-RELATED"/>
    <property type="match status" value="1"/>
</dbReference>
<keyword evidence="6 11" id="KW-0798">TonB box</keyword>
<evidence type="ECO:0000256" key="3">
    <source>
        <dbReference type="ARBA" id="ARBA00022452"/>
    </source>
</evidence>
<comment type="caution">
    <text evidence="14">The sequence shown here is derived from an EMBL/GenBank/DDBJ whole genome shotgun (WGS) entry which is preliminary data.</text>
</comment>
<dbReference type="EMBL" id="JAKEVY010000003">
    <property type="protein sequence ID" value="MCF1715181.1"/>
    <property type="molecule type" value="Genomic_DNA"/>
</dbReference>
<evidence type="ECO:0000256" key="7">
    <source>
        <dbReference type="ARBA" id="ARBA00023136"/>
    </source>
</evidence>
<dbReference type="SUPFAM" id="SSF56935">
    <property type="entry name" value="Porins"/>
    <property type="match status" value="1"/>
</dbReference>
<dbReference type="Gene3D" id="2.170.130.10">
    <property type="entry name" value="TonB-dependent receptor, plug domain"/>
    <property type="match status" value="1"/>
</dbReference>
<feature type="domain" description="TonB-dependent receptor plug" evidence="13">
    <location>
        <begin position="49"/>
        <end position="154"/>
    </location>
</feature>
<evidence type="ECO:0000256" key="4">
    <source>
        <dbReference type="ARBA" id="ARBA00022692"/>
    </source>
</evidence>
<keyword evidence="3 10" id="KW-1134">Transmembrane beta strand</keyword>
<evidence type="ECO:0000256" key="5">
    <source>
        <dbReference type="ARBA" id="ARBA00022729"/>
    </source>
</evidence>
<dbReference type="Pfam" id="PF07715">
    <property type="entry name" value="Plug"/>
    <property type="match status" value="1"/>
</dbReference>
<gene>
    <name evidence="14" type="ORF">L0U88_11145</name>
</gene>
<dbReference type="InterPro" id="IPR000531">
    <property type="entry name" value="Beta-barrel_TonB"/>
</dbReference>
<accession>A0ABS9BKM3</accession>
<keyword evidence="9 10" id="KW-0998">Cell outer membrane</keyword>
<evidence type="ECO:0000259" key="12">
    <source>
        <dbReference type="Pfam" id="PF00593"/>
    </source>
</evidence>
<evidence type="ECO:0000256" key="1">
    <source>
        <dbReference type="ARBA" id="ARBA00004571"/>
    </source>
</evidence>
<dbReference type="PANTHER" id="PTHR30069">
    <property type="entry name" value="TONB-DEPENDENT OUTER MEMBRANE RECEPTOR"/>
    <property type="match status" value="1"/>
</dbReference>
<dbReference type="InterPro" id="IPR037066">
    <property type="entry name" value="Plug_dom_sf"/>
</dbReference>
<comment type="similarity">
    <text evidence="10 11">Belongs to the TonB-dependent receptor family.</text>
</comment>